<dbReference type="InterPro" id="IPR029000">
    <property type="entry name" value="Cyclophilin-like_dom_sf"/>
</dbReference>
<dbReference type="PANTHER" id="PTHR45625:SF4">
    <property type="entry name" value="PEPTIDYLPROLYL ISOMERASE DOMAIN AND WD REPEAT-CONTAINING PROTEIN 1"/>
    <property type="match status" value="1"/>
</dbReference>
<dbReference type="InterPro" id="IPR020892">
    <property type="entry name" value="Cyclophilin-type_PPIase_CS"/>
</dbReference>
<dbReference type="PRINTS" id="PR00153">
    <property type="entry name" value="CSAPPISMRASE"/>
</dbReference>
<feature type="domain" description="PPIase cyclophilin-type" evidence="4">
    <location>
        <begin position="1"/>
        <end position="131"/>
    </location>
</feature>
<dbReference type="GO" id="GO:0003755">
    <property type="term" value="F:peptidyl-prolyl cis-trans isomerase activity"/>
    <property type="evidence" value="ECO:0007669"/>
    <property type="project" value="UniProtKB-KW"/>
</dbReference>
<dbReference type="Gene3D" id="2.40.100.10">
    <property type="entry name" value="Cyclophilin-like"/>
    <property type="match status" value="1"/>
</dbReference>
<evidence type="ECO:0000256" key="3">
    <source>
        <dbReference type="ARBA" id="ARBA00023235"/>
    </source>
</evidence>
<dbReference type="CDD" id="cd00317">
    <property type="entry name" value="cyclophilin"/>
    <property type="match status" value="1"/>
</dbReference>
<accession>A0A9Y1BQY1</accession>
<reference evidence="5" key="1">
    <citation type="journal article" date="2022" name="Nat. Microbiol.">
        <title>Unique mobile elements and scalable gene flow at the prokaryote-eukaryote boundary revealed by circularized Asgard archaea genomes.</title>
        <authorList>
            <person name="Wu F."/>
            <person name="Speth D.R."/>
            <person name="Philosof A."/>
            <person name="Cremiere A."/>
            <person name="Narayanan A."/>
            <person name="Barco R.A."/>
            <person name="Connon S.A."/>
            <person name="Amend J.P."/>
            <person name="Antoshechkin I.A."/>
            <person name="Orphan V.J."/>
        </authorList>
    </citation>
    <scope>NUCLEOTIDE SEQUENCE</scope>
    <source>
        <strain evidence="5">PR6</strain>
    </source>
</reference>
<dbReference type="EC" id="5.2.1.8" evidence="1"/>
<dbReference type="PIRSF" id="PIRSF001467">
    <property type="entry name" value="Peptidylpro_ismrse"/>
    <property type="match status" value="1"/>
</dbReference>
<sequence>MTKAIVKTNKGTFEIEFYDKQTPNTTKNFVMLAKKGFYNGVKFHRVIPDFVVQGGDPTGTGRGGPGYKFADELNNDVQHHDLGAVSMANAGPNTNGSQFFIVLNPKNCKHLDGKHTVFGRVIKGIDVVNTIVQGDTMLEVSIVEESDIIKNHEFQKLPI</sequence>
<gene>
    <name evidence="5" type="ORF">K9W46_10155</name>
</gene>
<evidence type="ECO:0000256" key="2">
    <source>
        <dbReference type="ARBA" id="ARBA00023110"/>
    </source>
</evidence>
<dbReference type="SUPFAM" id="SSF50891">
    <property type="entry name" value="Cyclophilin-like"/>
    <property type="match status" value="1"/>
</dbReference>
<proteinExistence type="predicted"/>
<dbReference type="GO" id="GO:0006457">
    <property type="term" value="P:protein folding"/>
    <property type="evidence" value="ECO:0007669"/>
    <property type="project" value="InterPro"/>
</dbReference>
<dbReference type="InterPro" id="IPR044666">
    <property type="entry name" value="Cyclophilin_A-like"/>
</dbReference>
<dbReference type="Pfam" id="PF00160">
    <property type="entry name" value="Pro_isomerase"/>
    <property type="match status" value="1"/>
</dbReference>
<dbReference type="InterPro" id="IPR024936">
    <property type="entry name" value="Cyclophilin-type_PPIase"/>
</dbReference>
<name>A0A9Y1BQY1_9ARCH</name>
<dbReference type="InterPro" id="IPR002130">
    <property type="entry name" value="Cyclophilin-type_PPIase_dom"/>
</dbReference>
<evidence type="ECO:0000313" key="5">
    <source>
        <dbReference type="EMBL" id="UJG42739.1"/>
    </source>
</evidence>
<dbReference type="AlphaFoldDB" id="A0A9Y1BQY1"/>
<organism evidence="5">
    <name type="scientific">Candidatus Heimdallarchaeum endolithica</name>
    <dbReference type="NCBI Taxonomy" id="2876572"/>
    <lineage>
        <taxon>Archaea</taxon>
        <taxon>Promethearchaeati</taxon>
        <taxon>Candidatus Heimdallarchaeota</taxon>
        <taxon>Candidatus Heimdallarchaeia (ex Rinke et al. 2021) (nom. nud.)</taxon>
        <taxon>Candidatus Heimdallarchaeales</taxon>
        <taxon>Candidatus Heimdallarchaeaceae</taxon>
        <taxon>Candidatus Heimdallarchaeum</taxon>
    </lineage>
</organism>
<dbReference type="EMBL" id="CP084167">
    <property type="protein sequence ID" value="UJG42739.1"/>
    <property type="molecule type" value="Genomic_DNA"/>
</dbReference>
<keyword evidence="3 5" id="KW-0413">Isomerase</keyword>
<protein>
    <recommendedName>
        <fullName evidence="1">peptidylprolyl isomerase</fullName>
        <ecNumber evidence="1">5.2.1.8</ecNumber>
    </recommendedName>
</protein>
<evidence type="ECO:0000256" key="1">
    <source>
        <dbReference type="ARBA" id="ARBA00013194"/>
    </source>
</evidence>
<dbReference type="PANTHER" id="PTHR45625">
    <property type="entry name" value="PEPTIDYL-PROLYL CIS-TRANS ISOMERASE-RELATED"/>
    <property type="match status" value="1"/>
</dbReference>
<evidence type="ECO:0000259" key="4">
    <source>
        <dbReference type="PROSITE" id="PS50072"/>
    </source>
</evidence>
<dbReference type="PROSITE" id="PS00170">
    <property type="entry name" value="CSA_PPIASE_1"/>
    <property type="match status" value="1"/>
</dbReference>
<keyword evidence="2" id="KW-0697">Rotamase</keyword>
<dbReference type="Proteomes" id="UP001200513">
    <property type="component" value="Chromosome"/>
</dbReference>
<dbReference type="PROSITE" id="PS50072">
    <property type="entry name" value="CSA_PPIASE_2"/>
    <property type="match status" value="1"/>
</dbReference>